<accession>A0A1G9H9D4</accession>
<dbReference type="RefSeq" id="WP_093616299.1">
    <property type="nucleotide sequence ID" value="NZ_FNFF01000018.1"/>
</dbReference>
<evidence type="ECO:0000313" key="2">
    <source>
        <dbReference type="Proteomes" id="UP000199155"/>
    </source>
</evidence>
<protein>
    <submittedName>
        <fullName evidence="1">Uncharacterized protein</fullName>
    </submittedName>
</protein>
<dbReference type="EMBL" id="FNFF01000018">
    <property type="protein sequence ID" value="SDL09621.1"/>
    <property type="molecule type" value="Genomic_DNA"/>
</dbReference>
<organism evidence="1 2">
    <name type="scientific">Streptomyces indicus</name>
    <dbReference type="NCBI Taxonomy" id="417292"/>
    <lineage>
        <taxon>Bacteria</taxon>
        <taxon>Bacillati</taxon>
        <taxon>Actinomycetota</taxon>
        <taxon>Actinomycetes</taxon>
        <taxon>Kitasatosporales</taxon>
        <taxon>Streptomycetaceae</taxon>
        <taxon>Streptomyces</taxon>
    </lineage>
</organism>
<reference evidence="1 2" key="1">
    <citation type="submission" date="2016-10" db="EMBL/GenBank/DDBJ databases">
        <authorList>
            <person name="de Groot N.N."/>
        </authorList>
    </citation>
    <scope>NUCLEOTIDE SEQUENCE [LARGE SCALE GENOMIC DNA]</scope>
    <source>
        <strain evidence="1 2">CGMCC 4.5727</strain>
    </source>
</reference>
<dbReference type="AlphaFoldDB" id="A0A1G9H9D4"/>
<dbReference type="Proteomes" id="UP000199155">
    <property type="component" value="Unassembled WGS sequence"/>
</dbReference>
<keyword evidence="2" id="KW-1185">Reference proteome</keyword>
<evidence type="ECO:0000313" key="1">
    <source>
        <dbReference type="EMBL" id="SDL09621.1"/>
    </source>
</evidence>
<sequence>MARFPETLELVIVLWQLLDQMHLIEGGPVIVTIALVVTAVRTRNSTVAYAAAMAALVVLAQA</sequence>
<gene>
    <name evidence="1" type="ORF">SAMN05421806_11868</name>
</gene>
<name>A0A1G9H9D4_9ACTN</name>
<proteinExistence type="predicted"/>